<dbReference type="InterPro" id="IPR001300">
    <property type="entry name" value="Peptidase_C2_calpain_cat"/>
</dbReference>
<evidence type="ECO:0000256" key="2">
    <source>
        <dbReference type="ARBA" id="ARBA00022670"/>
    </source>
</evidence>
<comment type="caution">
    <text evidence="5">Lacks conserved residue(s) required for the propagation of feature annotation.</text>
</comment>
<evidence type="ECO:0000256" key="1">
    <source>
        <dbReference type="ARBA" id="ARBA00007623"/>
    </source>
</evidence>
<reference evidence="8" key="1">
    <citation type="submission" date="2022-10" db="EMBL/GenBank/DDBJ databases">
        <authorList>
            <person name="Chen Y."/>
            <person name="Dougan E. K."/>
            <person name="Chan C."/>
            <person name="Rhodes N."/>
            <person name="Thang M."/>
        </authorList>
    </citation>
    <scope>NUCLEOTIDE SEQUENCE</scope>
</reference>
<protein>
    <submittedName>
        <fullName evidence="9">Calpain-5 (New calpain 3) (NCL-3)</fullName>
    </submittedName>
</protein>
<keyword evidence="10" id="KW-1185">Reference proteome</keyword>
<evidence type="ECO:0000313" key="10">
    <source>
        <dbReference type="Proteomes" id="UP001152797"/>
    </source>
</evidence>
<dbReference type="SMART" id="SM00230">
    <property type="entry name" value="CysPc"/>
    <property type="match status" value="1"/>
</dbReference>
<evidence type="ECO:0000256" key="5">
    <source>
        <dbReference type="PROSITE-ProRule" id="PRU00239"/>
    </source>
</evidence>
<accession>A0A9P1M4W5</accession>
<name>A0A9P1M4W5_9DINO</name>
<keyword evidence="2" id="KW-0645">Protease</keyword>
<reference evidence="9 10" key="2">
    <citation type="submission" date="2024-05" db="EMBL/GenBank/DDBJ databases">
        <authorList>
            <person name="Chen Y."/>
            <person name="Shah S."/>
            <person name="Dougan E. K."/>
            <person name="Thang M."/>
            <person name="Chan C."/>
        </authorList>
    </citation>
    <scope>NUCLEOTIDE SEQUENCE [LARGE SCALE GENOMIC DNA]</scope>
</reference>
<keyword evidence="4" id="KW-0788">Thiol protease</keyword>
<dbReference type="PANTHER" id="PTHR10183">
    <property type="entry name" value="CALPAIN"/>
    <property type="match status" value="1"/>
</dbReference>
<dbReference type="Proteomes" id="UP001152797">
    <property type="component" value="Unassembled WGS sequence"/>
</dbReference>
<dbReference type="PRINTS" id="PR00704">
    <property type="entry name" value="CALPAIN"/>
</dbReference>
<dbReference type="EMBL" id="CAMXCT030006800">
    <property type="protein sequence ID" value="CAL4807584.1"/>
    <property type="molecule type" value="Genomic_DNA"/>
</dbReference>
<dbReference type="SUPFAM" id="SSF54001">
    <property type="entry name" value="Cysteine proteinases"/>
    <property type="match status" value="1"/>
</dbReference>
<dbReference type="EMBL" id="CAMXCT020006800">
    <property type="protein sequence ID" value="CAL1173647.1"/>
    <property type="molecule type" value="Genomic_DNA"/>
</dbReference>
<dbReference type="InterPro" id="IPR038765">
    <property type="entry name" value="Papain-like_cys_pep_sf"/>
</dbReference>
<feature type="domain" description="Calpain catalytic" evidence="7">
    <location>
        <begin position="149"/>
        <end position="454"/>
    </location>
</feature>
<evidence type="ECO:0000313" key="8">
    <source>
        <dbReference type="EMBL" id="CAI4020272.1"/>
    </source>
</evidence>
<evidence type="ECO:0000256" key="6">
    <source>
        <dbReference type="SAM" id="MobiDB-lite"/>
    </source>
</evidence>
<dbReference type="AlphaFoldDB" id="A0A9P1M4W5"/>
<dbReference type="PANTHER" id="PTHR10183:SF379">
    <property type="entry name" value="CALPAIN-5"/>
    <property type="match status" value="1"/>
</dbReference>
<feature type="region of interest" description="Disordered" evidence="6">
    <location>
        <begin position="1"/>
        <end position="31"/>
    </location>
</feature>
<dbReference type="PROSITE" id="PS50203">
    <property type="entry name" value="CALPAIN_CAT"/>
    <property type="match status" value="1"/>
</dbReference>
<comment type="caution">
    <text evidence="8">The sequence shown here is derived from an EMBL/GenBank/DDBJ whole genome shotgun (WGS) entry which is preliminary data.</text>
</comment>
<dbReference type="GO" id="GO:0004198">
    <property type="term" value="F:calcium-dependent cysteine-type endopeptidase activity"/>
    <property type="evidence" value="ECO:0007669"/>
    <property type="project" value="InterPro"/>
</dbReference>
<organism evidence="8">
    <name type="scientific">Cladocopium goreaui</name>
    <dbReference type="NCBI Taxonomy" id="2562237"/>
    <lineage>
        <taxon>Eukaryota</taxon>
        <taxon>Sar</taxon>
        <taxon>Alveolata</taxon>
        <taxon>Dinophyceae</taxon>
        <taxon>Suessiales</taxon>
        <taxon>Symbiodiniaceae</taxon>
        <taxon>Cladocopium</taxon>
    </lineage>
</organism>
<proteinExistence type="inferred from homology"/>
<evidence type="ECO:0000256" key="3">
    <source>
        <dbReference type="ARBA" id="ARBA00022801"/>
    </source>
</evidence>
<sequence length="659" mass="73318">MGPRRATPPQRAPSSKVSTPSEPPTPKKEVFNGLFGGLDLTFDGGPKFGPDGEPLEHNATGLEHTFGQPNAEVGDMEHTFGKREKVELKTTAWYHADSGRQQLEYAAQRDLQAICETVEEMKARGRCLTGKFTNDPEIIPDRKFPEVLPFPPEMAQLMLRRQLDEDVEDEDLEEPTFPGYTAWHRLSEFQPLAGGTARVFQEGNLSHLGRVFPGHLENMYLVEALNAVSLRPKLARQLFLCFDQERAVYILSLFKNGIWMKVEVDDYVPVVGGEPLCCRSEKFPHVLWPSLVEKAYAKVSTLRDPLRLEENSGGWLAVGGGGCAEDALVDLTGGVAGRFYTADVSPDRLFLYIYTLQSDTLFVCHVNDAKCARTGVSLNPCASHVINRAATFDGRCFVQIFSADVSGVHDGGLSDAVPLELWRDYPEKGWEGFFWLTIEDFHAYFETIIECRLTSSPDVSIQGMPGRLPKGLPYMETLFANPGRVIAQYPPEITVTTRGPCEVIVATMQMDSRITQVGSERQPYIPLIMKVYESLGNNMYSAHMVCRSNWIPTRDAMVAFQTAAGGVFKVIVEMPEHSGCDRLVIRCYSTSPADFMVNPAMAKHVLALPQAPPVASRLSLVGTVDPARLLRDDVPEPMSDDLDTIRRRHNAVHRSCVMM</sequence>
<dbReference type="GO" id="GO:0006508">
    <property type="term" value="P:proteolysis"/>
    <property type="evidence" value="ECO:0007669"/>
    <property type="project" value="UniProtKB-KW"/>
</dbReference>
<gene>
    <name evidence="8" type="ORF">C1SCF055_LOCUS44706</name>
</gene>
<comment type="similarity">
    <text evidence="1">Belongs to the peptidase C2 family.</text>
</comment>
<dbReference type="EMBL" id="CAMXCT010006800">
    <property type="protein sequence ID" value="CAI4020272.1"/>
    <property type="molecule type" value="Genomic_DNA"/>
</dbReference>
<dbReference type="OrthoDB" id="443882at2759"/>
<evidence type="ECO:0000259" key="7">
    <source>
        <dbReference type="PROSITE" id="PS50203"/>
    </source>
</evidence>
<dbReference type="InterPro" id="IPR022684">
    <property type="entry name" value="Calpain_cysteine_protease"/>
</dbReference>
<dbReference type="Pfam" id="PF00648">
    <property type="entry name" value="Peptidase_C2"/>
    <property type="match status" value="1"/>
</dbReference>
<evidence type="ECO:0000313" key="9">
    <source>
        <dbReference type="EMBL" id="CAL4807584.1"/>
    </source>
</evidence>
<evidence type="ECO:0000256" key="4">
    <source>
        <dbReference type="ARBA" id="ARBA00022807"/>
    </source>
</evidence>
<keyword evidence="3" id="KW-0378">Hydrolase</keyword>